<dbReference type="Proteomes" id="UP001595075">
    <property type="component" value="Unassembled WGS sequence"/>
</dbReference>
<feature type="signal peptide" evidence="1">
    <location>
        <begin position="1"/>
        <end position="15"/>
    </location>
</feature>
<feature type="chain" id="PRO_5045131107" evidence="1">
    <location>
        <begin position="16"/>
        <end position="145"/>
    </location>
</feature>
<organism evidence="2 3">
    <name type="scientific">Oculimacula yallundae</name>
    <dbReference type="NCBI Taxonomy" id="86028"/>
    <lineage>
        <taxon>Eukaryota</taxon>
        <taxon>Fungi</taxon>
        <taxon>Dikarya</taxon>
        <taxon>Ascomycota</taxon>
        <taxon>Pezizomycotina</taxon>
        <taxon>Leotiomycetes</taxon>
        <taxon>Helotiales</taxon>
        <taxon>Ploettnerulaceae</taxon>
        <taxon>Oculimacula</taxon>
    </lineage>
</organism>
<keyword evidence="3" id="KW-1185">Reference proteome</keyword>
<reference evidence="2 3" key="1">
    <citation type="journal article" date="2024" name="Commun. Biol.">
        <title>Comparative genomic analysis of thermophilic fungi reveals convergent evolutionary adaptations and gene losses.</title>
        <authorList>
            <person name="Steindorff A.S."/>
            <person name="Aguilar-Pontes M.V."/>
            <person name="Robinson A.J."/>
            <person name="Andreopoulos B."/>
            <person name="LaButti K."/>
            <person name="Kuo A."/>
            <person name="Mondo S."/>
            <person name="Riley R."/>
            <person name="Otillar R."/>
            <person name="Haridas S."/>
            <person name="Lipzen A."/>
            <person name="Grimwood J."/>
            <person name="Schmutz J."/>
            <person name="Clum A."/>
            <person name="Reid I.D."/>
            <person name="Moisan M.C."/>
            <person name="Butler G."/>
            <person name="Nguyen T.T.M."/>
            <person name="Dewar K."/>
            <person name="Conant G."/>
            <person name="Drula E."/>
            <person name="Henrissat B."/>
            <person name="Hansel C."/>
            <person name="Singer S."/>
            <person name="Hutchinson M.I."/>
            <person name="de Vries R.P."/>
            <person name="Natvig D.O."/>
            <person name="Powell A.J."/>
            <person name="Tsang A."/>
            <person name="Grigoriev I.V."/>
        </authorList>
    </citation>
    <scope>NUCLEOTIDE SEQUENCE [LARGE SCALE GENOMIC DNA]</scope>
    <source>
        <strain evidence="2 3">CBS 494.80</strain>
    </source>
</reference>
<dbReference type="EMBL" id="JAZHXI010000009">
    <property type="protein sequence ID" value="KAL2068028.1"/>
    <property type="molecule type" value="Genomic_DNA"/>
</dbReference>
<gene>
    <name evidence="2" type="ORF">VTL71DRAFT_16126</name>
</gene>
<evidence type="ECO:0000313" key="2">
    <source>
        <dbReference type="EMBL" id="KAL2068028.1"/>
    </source>
</evidence>
<proteinExistence type="predicted"/>
<protein>
    <submittedName>
        <fullName evidence="2">Uncharacterized protein</fullName>
    </submittedName>
</protein>
<evidence type="ECO:0000256" key="1">
    <source>
        <dbReference type="SAM" id="SignalP"/>
    </source>
</evidence>
<keyword evidence="1" id="KW-0732">Signal</keyword>
<evidence type="ECO:0000313" key="3">
    <source>
        <dbReference type="Proteomes" id="UP001595075"/>
    </source>
</evidence>
<comment type="caution">
    <text evidence="2">The sequence shown here is derived from an EMBL/GenBank/DDBJ whole genome shotgun (WGS) entry which is preliminary data.</text>
</comment>
<accession>A0ABR4CDM0</accession>
<sequence length="145" mass="16243">MKSLLFLSFLPLALSSPATPSLDPNQPIYLGQAFYPPTMQFMAWQPSPQNHLKEWCTQSADCSDHRIFSLGGVEGLQIHDYFEKAAYLTRMGEKFADCVVTPESVRMGACESAERFPGPGSRKWSCWVHEKQGLNGDAVEEKRDA</sequence>
<name>A0ABR4CDM0_9HELO</name>